<proteinExistence type="predicted"/>
<dbReference type="Gene3D" id="1.10.10.60">
    <property type="entry name" value="Homeodomain-like"/>
    <property type="match status" value="1"/>
</dbReference>
<comment type="caution">
    <text evidence="5">The sequence shown here is derived from an EMBL/GenBank/DDBJ whole genome shotgun (WGS) entry which is preliminary data.</text>
</comment>
<dbReference type="Proteomes" id="UP000075606">
    <property type="component" value="Unassembled WGS sequence"/>
</dbReference>
<dbReference type="PROSITE" id="PS01124">
    <property type="entry name" value="HTH_ARAC_FAMILY_2"/>
    <property type="match status" value="1"/>
</dbReference>
<dbReference type="GO" id="GO:0043565">
    <property type="term" value="F:sequence-specific DNA binding"/>
    <property type="evidence" value="ECO:0007669"/>
    <property type="project" value="InterPro"/>
</dbReference>
<dbReference type="OrthoDB" id="635259at2"/>
<dbReference type="AlphaFoldDB" id="A0A150X574"/>
<dbReference type="InterPro" id="IPR018060">
    <property type="entry name" value="HTH_AraC"/>
</dbReference>
<keyword evidence="1" id="KW-0805">Transcription regulation</keyword>
<dbReference type="InterPro" id="IPR046532">
    <property type="entry name" value="DUF6597"/>
</dbReference>
<dbReference type="PANTHER" id="PTHR46796">
    <property type="entry name" value="HTH-TYPE TRANSCRIPTIONAL ACTIVATOR RHAS-RELATED"/>
    <property type="match status" value="1"/>
</dbReference>
<evidence type="ECO:0000256" key="1">
    <source>
        <dbReference type="ARBA" id="ARBA00023015"/>
    </source>
</evidence>
<gene>
    <name evidence="5" type="ORF">AWW68_14495</name>
</gene>
<dbReference type="GO" id="GO:0003700">
    <property type="term" value="F:DNA-binding transcription factor activity"/>
    <property type="evidence" value="ECO:0007669"/>
    <property type="project" value="InterPro"/>
</dbReference>
<organism evidence="5 6">
    <name type="scientific">Roseivirga spongicola</name>
    <dbReference type="NCBI Taxonomy" id="333140"/>
    <lineage>
        <taxon>Bacteria</taxon>
        <taxon>Pseudomonadati</taxon>
        <taxon>Bacteroidota</taxon>
        <taxon>Cytophagia</taxon>
        <taxon>Cytophagales</taxon>
        <taxon>Roseivirgaceae</taxon>
        <taxon>Roseivirga</taxon>
    </lineage>
</organism>
<dbReference type="EMBL" id="LRPC01000028">
    <property type="protein sequence ID" value="KYG73877.1"/>
    <property type="molecule type" value="Genomic_DNA"/>
</dbReference>
<dbReference type="PANTHER" id="PTHR46796:SF13">
    <property type="entry name" value="HTH-TYPE TRANSCRIPTIONAL ACTIVATOR RHAS"/>
    <property type="match status" value="1"/>
</dbReference>
<keyword evidence="6" id="KW-1185">Reference proteome</keyword>
<evidence type="ECO:0000256" key="3">
    <source>
        <dbReference type="ARBA" id="ARBA00023163"/>
    </source>
</evidence>
<sequence>MNWRYEEVKPKGKLSEVIECYWWEDYCRKNPDRTHHIVPDNSIELIFIRTPFHRVSPEFNRQWLVQSHLCGLKTRSQLCRVKDSPIISVRFKPKGLYLFTKIPPVLTVDNCLELNNCFGTSILKLEEQLFETKNQERRIELLNEFFESLYLQNEHKRDLLFEAVAEEIESKVGTASIEELSEKFGISTKTIQRRFLEHMGITPKKYSRLIRVIHCLRQSKRKKQLTQLAYESEYFDQSHFVKDIKSIIRCTPSHFSKSDKGIQAPTF</sequence>
<evidence type="ECO:0000313" key="6">
    <source>
        <dbReference type="Proteomes" id="UP000075606"/>
    </source>
</evidence>
<dbReference type="Pfam" id="PF20240">
    <property type="entry name" value="DUF6597"/>
    <property type="match status" value="1"/>
</dbReference>
<feature type="domain" description="HTH araC/xylS-type" evidence="4">
    <location>
        <begin position="158"/>
        <end position="258"/>
    </location>
</feature>
<dbReference type="InterPro" id="IPR050204">
    <property type="entry name" value="AraC_XylS_family_regulators"/>
</dbReference>
<dbReference type="Pfam" id="PF12833">
    <property type="entry name" value="HTH_18"/>
    <property type="match status" value="1"/>
</dbReference>
<keyword evidence="3" id="KW-0804">Transcription</keyword>
<reference evidence="5 6" key="1">
    <citation type="submission" date="2016-01" db="EMBL/GenBank/DDBJ databases">
        <title>Genome sequencing of Roseivirga spongicola UST030701-084.</title>
        <authorList>
            <person name="Selvaratnam C."/>
            <person name="Thevarajoo S."/>
            <person name="Goh K.M."/>
            <person name="Ee R."/>
            <person name="Chan K.-G."/>
            <person name="Chong C.S."/>
        </authorList>
    </citation>
    <scope>NUCLEOTIDE SEQUENCE [LARGE SCALE GENOMIC DNA]</scope>
    <source>
        <strain evidence="5 6">UST030701-084</strain>
    </source>
</reference>
<dbReference type="RefSeq" id="WP_068222882.1">
    <property type="nucleotide sequence ID" value="NZ_LRPC01000028.1"/>
</dbReference>
<accession>A0A150X574</accession>
<dbReference type="SMART" id="SM00342">
    <property type="entry name" value="HTH_ARAC"/>
    <property type="match status" value="1"/>
</dbReference>
<keyword evidence="2" id="KW-0238">DNA-binding</keyword>
<name>A0A150X574_9BACT</name>
<evidence type="ECO:0000259" key="4">
    <source>
        <dbReference type="PROSITE" id="PS01124"/>
    </source>
</evidence>
<protein>
    <recommendedName>
        <fullName evidence="4">HTH araC/xylS-type domain-containing protein</fullName>
    </recommendedName>
</protein>
<evidence type="ECO:0000313" key="5">
    <source>
        <dbReference type="EMBL" id="KYG73877.1"/>
    </source>
</evidence>
<dbReference type="STRING" id="333140.AWW68_14495"/>
<evidence type="ECO:0000256" key="2">
    <source>
        <dbReference type="ARBA" id="ARBA00023125"/>
    </source>
</evidence>